<dbReference type="EMBL" id="PFLF01000114">
    <property type="protein sequence ID" value="PIY68534.1"/>
    <property type="molecule type" value="Genomic_DNA"/>
</dbReference>
<comment type="caution">
    <text evidence="2">The sequence shown here is derived from an EMBL/GenBank/DDBJ whole genome shotgun (WGS) entry which is preliminary data.</text>
</comment>
<organism evidence="2 3">
    <name type="scientific">Candidatus Roizmanbacteria bacterium CG_4_10_14_0_8_um_filter_39_9</name>
    <dbReference type="NCBI Taxonomy" id="1974829"/>
    <lineage>
        <taxon>Bacteria</taxon>
        <taxon>Candidatus Roizmaniibacteriota</taxon>
    </lineage>
</organism>
<dbReference type="SUPFAM" id="SSF53448">
    <property type="entry name" value="Nucleotide-diphospho-sugar transferases"/>
    <property type="match status" value="1"/>
</dbReference>
<evidence type="ECO:0008006" key="4">
    <source>
        <dbReference type="Google" id="ProtNLM"/>
    </source>
</evidence>
<evidence type="ECO:0000313" key="2">
    <source>
        <dbReference type="EMBL" id="PIY68534.1"/>
    </source>
</evidence>
<protein>
    <recommendedName>
        <fullName evidence="4">Glycosyltransferase 2-like domain-containing protein</fullName>
    </recommendedName>
</protein>
<keyword evidence="1" id="KW-0812">Transmembrane</keyword>
<reference evidence="3" key="1">
    <citation type="submission" date="2017-09" db="EMBL/GenBank/DDBJ databases">
        <title>Depth-based differentiation of microbial function through sediment-hosted aquifers and enrichment of novel symbionts in the deep terrestrial subsurface.</title>
        <authorList>
            <person name="Probst A.J."/>
            <person name="Ladd B."/>
            <person name="Jarett J.K."/>
            <person name="Geller-Mcgrath D.E."/>
            <person name="Sieber C.M.K."/>
            <person name="Emerson J.B."/>
            <person name="Anantharaman K."/>
            <person name="Thomas B.C."/>
            <person name="Malmstrom R."/>
            <person name="Stieglmeier M."/>
            <person name="Klingl A."/>
            <person name="Woyke T."/>
            <person name="Ryan C.M."/>
            <person name="Banfield J.F."/>
        </authorList>
    </citation>
    <scope>NUCLEOTIDE SEQUENCE [LARGE SCALE GENOMIC DNA]</scope>
</reference>
<keyword evidence="1" id="KW-0472">Membrane</keyword>
<keyword evidence="1" id="KW-1133">Transmembrane helix</keyword>
<name>A0A2M7QBC5_9BACT</name>
<gene>
    <name evidence="2" type="ORF">COY90_05395</name>
</gene>
<evidence type="ECO:0000256" key="1">
    <source>
        <dbReference type="SAM" id="Phobius"/>
    </source>
</evidence>
<feature type="transmembrane region" description="Helical" evidence="1">
    <location>
        <begin position="225"/>
        <end position="246"/>
    </location>
</feature>
<dbReference type="InterPro" id="IPR029044">
    <property type="entry name" value="Nucleotide-diphossugar_trans"/>
</dbReference>
<evidence type="ECO:0000313" key="3">
    <source>
        <dbReference type="Proteomes" id="UP000230108"/>
    </source>
</evidence>
<sequence length="298" mass="35004">MQPITAIIVIKGSPPHALESMDSVADFVSEIIIGDIGIDPQLKEAIKKYEHVTIVEINEYVPYVELIRDKLKKQAKNDYVLFLDPDEILPKDLKDLCAKDLSSFQYYSIPRKNIILGKWIEHSRWWPDYQIRLFDKRAVVWPKLIHEQPQTQGNEFKVEPMEKYAIIHHNYETIDEYMSKAVRYAKARATEMYTGKTPFTLGDAMKRAISEFISRFFALEGYKDGAHGFVLATLQMFYSFLVYFYLWEMKKYPNESAINLSRTAQTYFKHGLLETQHWMDKKNLQKKSVKDHIISKML</sequence>
<dbReference type="AlphaFoldDB" id="A0A2M7QBC5"/>
<dbReference type="Proteomes" id="UP000230108">
    <property type="component" value="Unassembled WGS sequence"/>
</dbReference>
<accession>A0A2M7QBC5</accession>
<proteinExistence type="predicted"/>